<proteinExistence type="predicted"/>
<gene>
    <name evidence="1" type="ORF">A2U01_0017918</name>
</gene>
<sequence length="56" mass="5884">MATSRRVGVKGGATGLRDGGCVGRLNGGVGGRLGRNGKQGWRRWVKQTRAESLCAQ</sequence>
<dbReference type="AlphaFoldDB" id="A0A392NAQ9"/>
<dbReference type="EMBL" id="LXQA010033671">
    <property type="protein sequence ID" value="MCH96927.1"/>
    <property type="molecule type" value="Genomic_DNA"/>
</dbReference>
<accession>A0A392NAQ9</accession>
<organism evidence="1 2">
    <name type="scientific">Trifolium medium</name>
    <dbReference type="NCBI Taxonomy" id="97028"/>
    <lineage>
        <taxon>Eukaryota</taxon>
        <taxon>Viridiplantae</taxon>
        <taxon>Streptophyta</taxon>
        <taxon>Embryophyta</taxon>
        <taxon>Tracheophyta</taxon>
        <taxon>Spermatophyta</taxon>
        <taxon>Magnoliopsida</taxon>
        <taxon>eudicotyledons</taxon>
        <taxon>Gunneridae</taxon>
        <taxon>Pentapetalae</taxon>
        <taxon>rosids</taxon>
        <taxon>fabids</taxon>
        <taxon>Fabales</taxon>
        <taxon>Fabaceae</taxon>
        <taxon>Papilionoideae</taxon>
        <taxon>50 kb inversion clade</taxon>
        <taxon>NPAAA clade</taxon>
        <taxon>Hologalegina</taxon>
        <taxon>IRL clade</taxon>
        <taxon>Trifolieae</taxon>
        <taxon>Trifolium</taxon>
    </lineage>
</organism>
<reference evidence="1 2" key="1">
    <citation type="journal article" date="2018" name="Front. Plant Sci.">
        <title>Red Clover (Trifolium pratense) and Zigzag Clover (T. medium) - A Picture of Genomic Similarities and Differences.</title>
        <authorList>
            <person name="Dluhosova J."/>
            <person name="Istvanek J."/>
            <person name="Nedelnik J."/>
            <person name="Repkova J."/>
        </authorList>
    </citation>
    <scope>NUCLEOTIDE SEQUENCE [LARGE SCALE GENOMIC DNA]</scope>
    <source>
        <strain evidence="2">cv. 10/8</strain>
        <tissue evidence="1">Leaf</tissue>
    </source>
</reference>
<dbReference type="Proteomes" id="UP000265520">
    <property type="component" value="Unassembled WGS sequence"/>
</dbReference>
<keyword evidence="2" id="KW-1185">Reference proteome</keyword>
<comment type="caution">
    <text evidence="1">The sequence shown here is derived from an EMBL/GenBank/DDBJ whole genome shotgun (WGS) entry which is preliminary data.</text>
</comment>
<name>A0A392NAQ9_9FABA</name>
<evidence type="ECO:0000313" key="1">
    <source>
        <dbReference type="EMBL" id="MCH96927.1"/>
    </source>
</evidence>
<evidence type="ECO:0000313" key="2">
    <source>
        <dbReference type="Proteomes" id="UP000265520"/>
    </source>
</evidence>
<protein>
    <submittedName>
        <fullName evidence="1">Uncharacterized protein</fullName>
    </submittedName>
</protein>